<accession>A0AAV2FFX3</accession>
<evidence type="ECO:0000313" key="2">
    <source>
        <dbReference type="EMBL" id="CAL1396937.1"/>
    </source>
</evidence>
<feature type="region of interest" description="Disordered" evidence="1">
    <location>
        <begin position="67"/>
        <end position="92"/>
    </location>
</feature>
<dbReference type="Proteomes" id="UP001497516">
    <property type="component" value="Chromosome 6"/>
</dbReference>
<evidence type="ECO:0008006" key="4">
    <source>
        <dbReference type="Google" id="ProtNLM"/>
    </source>
</evidence>
<keyword evidence="3" id="KW-1185">Reference proteome</keyword>
<evidence type="ECO:0000256" key="1">
    <source>
        <dbReference type="SAM" id="MobiDB-lite"/>
    </source>
</evidence>
<dbReference type="AlphaFoldDB" id="A0AAV2FFX3"/>
<name>A0AAV2FFX3_9ROSI</name>
<proteinExistence type="predicted"/>
<evidence type="ECO:0000313" key="3">
    <source>
        <dbReference type="Proteomes" id="UP001497516"/>
    </source>
</evidence>
<organism evidence="2 3">
    <name type="scientific">Linum trigynum</name>
    <dbReference type="NCBI Taxonomy" id="586398"/>
    <lineage>
        <taxon>Eukaryota</taxon>
        <taxon>Viridiplantae</taxon>
        <taxon>Streptophyta</taxon>
        <taxon>Embryophyta</taxon>
        <taxon>Tracheophyta</taxon>
        <taxon>Spermatophyta</taxon>
        <taxon>Magnoliopsida</taxon>
        <taxon>eudicotyledons</taxon>
        <taxon>Gunneridae</taxon>
        <taxon>Pentapetalae</taxon>
        <taxon>rosids</taxon>
        <taxon>fabids</taxon>
        <taxon>Malpighiales</taxon>
        <taxon>Linaceae</taxon>
        <taxon>Linum</taxon>
    </lineage>
</organism>
<sequence>MVSSAVTSGMASSTVIPTLGCSIDCFALFLVCWASLSPLGFGEEDSVGGRRCPAPASCCKGLPAPPPAGGETSADMSLKNPSSLKSASVIAP</sequence>
<dbReference type="EMBL" id="OZ034819">
    <property type="protein sequence ID" value="CAL1396937.1"/>
    <property type="molecule type" value="Genomic_DNA"/>
</dbReference>
<gene>
    <name evidence="2" type="ORF">LTRI10_LOCUS37271</name>
</gene>
<protein>
    <recommendedName>
        <fullName evidence="4">Secreted protein</fullName>
    </recommendedName>
</protein>
<reference evidence="2 3" key="1">
    <citation type="submission" date="2024-04" db="EMBL/GenBank/DDBJ databases">
        <authorList>
            <person name="Fracassetti M."/>
        </authorList>
    </citation>
    <scope>NUCLEOTIDE SEQUENCE [LARGE SCALE GENOMIC DNA]</scope>
</reference>